<reference evidence="13" key="1">
    <citation type="submission" date="2021-01" db="EMBL/GenBank/DDBJ databases">
        <title>Genome sequence of strain Noviherbaspirillum sp. DKR-6.</title>
        <authorList>
            <person name="Chaudhary D.K."/>
        </authorList>
    </citation>
    <scope>NUCLEOTIDE SEQUENCE</scope>
    <source>
        <strain evidence="13">DKR-6</strain>
    </source>
</reference>
<dbReference type="InterPro" id="IPR050298">
    <property type="entry name" value="Gram-neg_bact_OMP"/>
</dbReference>
<accession>A0A934W8R5</accession>
<evidence type="ECO:0000256" key="9">
    <source>
        <dbReference type="ARBA" id="ARBA00023136"/>
    </source>
</evidence>
<dbReference type="PANTHER" id="PTHR34501:SF9">
    <property type="entry name" value="MAJOR OUTER MEMBRANE PROTEIN P.IA"/>
    <property type="match status" value="1"/>
</dbReference>
<dbReference type="Pfam" id="PF13609">
    <property type="entry name" value="Porin_4"/>
    <property type="match status" value="1"/>
</dbReference>
<feature type="signal peptide" evidence="11">
    <location>
        <begin position="1"/>
        <end position="22"/>
    </location>
</feature>
<dbReference type="RefSeq" id="WP_200596571.1">
    <property type="nucleotide sequence ID" value="NZ_JAEPBG010000015.1"/>
</dbReference>
<organism evidence="13 14">
    <name type="scientific">Noviherbaspirillum pedocola</name>
    <dbReference type="NCBI Taxonomy" id="2801341"/>
    <lineage>
        <taxon>Bacteria</taxon>
        <taxon>Pseudomonadati</taxon>
        <taxon>Pseudomonadota</taxon>
        <taxon>Betaproteobacteria</taxon>
        <taxon>Burkholderiales</taxon>
        <taxon>Oxalobacteraceae</taxon>
        <taxon>Noviherbaspirillum</taxon>
    </lineage>
</organism>
<evidence type="ECO:0000256" key="1">
    <source>
        <dbReference type="ARBA" id="ARBA00004571"/>
    </source>
</evidence>
<evidence type="ECO:0000256" key="7">
    <source>
        <dbReference type="ARBA" id="ARBA00023065"/>
    </source>
</evidence>
<evidence type="ECO:0000256" key="8">
    <source>
        <dbReference type="ARBA" id="ARBA00023114"/>
    </source>
</evidence>
<dbReference type="PROSITE" id="PS51257">
    <property type="entry name" value="PROKAR_LIPOPROTEIN"/>
    <property type="match status" value="1"/>
</dbReference>
<proteinExistence type="predicted"/>
<evidence type="ECO:0000256" key="6">
    <source>
        <dbReference type="ARBA" id="ARBA00022729"/>
    </source>
</evidence>
<feature type="chain" id="PRO_5037910729" evidence="11">
    <location>
        <begin position="23"/>
        <end position="338"/>
    </location>
</feature>
<dbReference type="GO" id="GO:0006811">
    <property type="term" value="P:monoatomic ion transport"/>
    <property type="evidence" value="ECO:0007669"/>
    <property type="project" value="UniProtKB-KW"/>
</dbReference>
<evidence type="ECO:0000256" key="2">
    <source>
        <dbReference type="ARBA" id="ARBA00011233"/>
    </source>
</evidence>
<dbReference type="SUPFAM" id="SSF56935">
    <property type="entry name" value="Porins"/>
    <property type="match status" value="1"/>
</dbReference>
<dbReference type="CDD" id="cd00342">
    <property type="entry name" value="gram_neg_porins"/>
    <property type="match status" value="1"/>
</dbReference>
<keyword evidence="10" id="KW-0998">Cell outer membrane</keyword>
<dbReference type="GO" id="GO:0009279">
    <property type="term" value="C:cell outer membrane"/>
    <property type="evidence" value="ECO:0007669"/>
    <property type="project" value="UniProtKB-SubCell"/>
</dbReference>
<dbReference type="GO" id="GO:0015288">
    <property type="term" value="F:porin activity"/>
    <property type="evidence" value="ECO:0007669"/>
    <property type="project" value="UniProtKB-KW"/>
</dbReference>
<keyword evidence="8" id="KW-0626">Porin</keyword>
<evidence type="ECO:0000256" key="10">
    <source>
        <dbReference type="ARBA" id="ARBA00023237"/>
    </source>
</evidence>
<evidence type="ECO:0000256" key="5">
    <source>
        <dbReference type="ARBA" id="ARBA00022692"/>
    </source>
</evidence>
<gene>
    <name evidence="13" type="ORF">JJB74_24985</name>
</gene>
<dbReference type="AlphaFoldDB" id="A0A934W8R5"/>
<evidence type="ECO:0000256" key="3">
    <source>
        <dbReference type="ARBA" id="ARBA00022448"/>
    </source>
</evidence>
<keyword evidence="9" id="KW-0472">Membrane</keyword>
<comment type="subcellular location">
    <subcellularLocation>
        <location evidence="1">Cell outer membrane</location>
        <topology evidence="1">Multi-pass membrane protein</topology>
    </subcellularLocation>
</comment>
<feature type="domain" description="Porin" evidence="12">
    <location>
        <begin position="9"/>
        <end position="316"/>
    </location>
</feature>
<dbReference type="Proteomes" id="UP000622890">
    <property type="component" value="Unassembled WGS sequence"/>
</dbReference>
<evidence type="ECO:0000256" key="4">
    <source>
        <dbReference type="ARBA" id="ARBA00022452"/>
    </source>
</evidence>
<dbReference type="GO" id="GO:0046930">
    <property type="term" value="C:pore complex"/>
    <property type="evidence" value="ECO:0007669"/>
    <property type="project" value="UniProtKB-KW"/>
</dbReference>
<dbReference type="PANTHER" id="PTHR34501">
    <property type="entry name" value="PROTEIN YDDL-RELATED"/>
    <property type="match status" value="1"/>
</dbReference>
<keyword evidence="3" id="KW-0813">Transport</keyword>
<keyword evidence="5" id="KW-0812">Transmembrane</keyword>
<name>A0A934W8R5_9BURK</name>
<keyword evidence="4" id="KW-1134">Transmembrane beta strand</keyword>
<comment type="subunit">
    <text evidence="2">Homotrimer.</text>
</comment>
<dbReference type="EMBL" id="JAEPBG010000015">
    <property type="protein sequence ID" value="MBK4737890.1"/>
    <property type="molecule type" value="Genomic_DNA"/>
</dbReference>
<evidence type="ECO:0000256" key="11">
    <source>
        <dbReference type="SAM" id="SignalP"/>
    </source>
</evidence>
<evidence type="ECO:0000259" key="12">
    <source>
        <dbReference type="Pfam" id="PF13609"/>
    </source>
</evidence>
<dbReference type="InterPro" id="IPR033900">
    <property type="entry name" value="Gram_neg_porin_domain"/>
</dbReference>
<comment type="caution">
    <text evidence="13">The sequence shown here is derived from an EMBL/GenBank/DDBJ whole genome shotgun (WGS) entry which is preliminary data.</text>
</comment>
<protein>
    <submittedName>
        <fullName evidence="13">Porin</fullName>
    </submittedName>
</protein>
<evidence type="ECO:0000313" key="13">
    <source>
        <dbReference type="EMBL" id="MBK4737890.1"/>
    </source>
</evidence>
<keyword evidence="14" id="KW-1185">Reference proteome</keyword>
<dbReference type="Gene3D" id="2.40.160.10">
    <property type="entry name" value="Porin"/>
    <property type="match status" value="1"/>
</dbReference>
<keyword evidence="7" id="KW-0406">Ion transport</keyword>
<evidence type="ECO:0000313" key="14">
    <source>
        <dbReference type="Proteomes" id="UP000622890"/>
    </source>
</evidence>
<sequence>MKHSYAVLTAALLACATPYAQSAVEVYGSIDAGLRNQTNVNAAGDSKTTMSSNGTYNSNRLGFKSTEDLGNGWNTHFTLESGFNSGTGALNNPVGRLFLRTASVGVGHKLGMLDLGHQYTNAFMTMYGYDPLSFQYSSINPIMPATAGVWFDNDIKVIGTFGPVYTLAEWSLGEQAGSTAAGSARSLAMIYNDGHVSAGAAYTDRRSLSNPKTTHWTAGGAYRFGKARVSAGFVDETANVLAAGGDTHNRHAWAGVNYALYPSIELTAAAYRQKLSGVLANGNTADGSRNLYLLSATYAYSKRTKFYAMVDQARMSNALLAYGHDRQRDLAFGINHLF</sequence>
<keyword evidence="6 11" id="KW-0732">Signal</keyword>
<dbReference type="InterPro" id="IPR023614">
    <property type="entry name" value="Porin_dom_sf"/>
</dbReference>